<reference evidence="2" key="1">
    <citation type="submission" date="2020-06" db="EMBL/GenBank/DDBJ databases">
        <title>Draft genomic sequecing of Geomonas sp. Red745.</title>
        <authorList>
            <person name="Itoh H."/>
            <person name="Xu Z.X."/>
            <person name="Ushijima N."/>
            <person name="Masuda Y."/>
            <person name="Shiratori Y."/>
            <person name="Senoo K."/>
        </authorList>
    </citation>
    <scope>NUCLEOTIDE SEQUENCE [LARGE SCALE GENOMIC DNA]</scope>
    <source>
        <strain evidence="2">Red745</strain>
    </source>
</reference>
<sequence>MAMEYFTATSLRRGRIYLDGNYLGENREGELPRVFCCPPGLHDICFEFLNHGAWHRHTRRLRIAGTTRILPLDIPFICAL</sequence>
<proteinExistence type="predicted"/>
<accession>A0A6V8N711</accession>
<dbReference type="AlphaFoldDB" id="A0A6V8N711"/>
<evidence type="ECO:0000313" key="1">
    <source>
        <dbReference type="EMBL" id="GFO68366.1"/>
    </source>
</evidence>
<dbReference type="Proteomes" id="UP000587586">
    <property type="component" value="Unassembled WGS sequence"/>
</dbReference>
<evidence type="ECO:0008006" key="3">
    <source>
        <dbReference type="Google" id="ProtNLM"/>
    </source>
</evidence>
<evidence type="ECO:0000313" key="2">
    <source>
        <dbReference type="Proteomes" id="UP000587586"/>
    </source>
</evidence>
<organism evidence="1 2">
    <name type="scientific">Geomonas limicola</name>
    <dbReference type="NCBI Taxonomy" id="2740186"/>
    <lineage>
        <taxon>Bacteria</taxon>
        <taxon>Pseudomonadati</taxon>
        <taxon>Thermodesulfobacteriota</taxon>
        <taxon>Desulfuromonadia</taxon>
        <taxon>Geobacterales</taxon>
        <taxon>Geobacteraceae</taxon>
        <taxon>Geomonas</taxon>
    </lineage>
</organism>
<comment type="caution">
    <text evidence="1">The sequence shown here is derived from an EMBL/GenBank/DDBJ whole genome shotgun (WGS) entry which is preliminary data.</text>
</comment>
<gene>
    <name evidence="1" type="ORF">GMLC_19450</name>
</gene>
<dbReference type="EMBL" id="BLXZ01000003">
    <property type="protein sequence ID" value="GFO68366.1"/>
    <property type="molecule type" value="Genomic_DNA"/>
</dbReference>
<name>A0A6V8N711_9BACT</name>
<keyword evidence="2" id="KW-1185">Reference proteome</keyword>
<protein>
    <recommendedName>
        <fullName evidence="3">PEGA domain-containing protein</fullName>
    </recommendedName>
</protein>